<keyword evidence="2" id="KW-1185">Reference proteome</keyword>
<reference evidence="1 2" key="1">
    <citation type="submission" date="2015-09" db="EMBL/GenBank/DDBJ databases">
        <title>Host preference determinants of Valsa canker pathogens revealed by comparative genomics.</title>
        <authorList>
            <person name="Yin Z."/>
            <person name="Huang L."/>
        </authorList>
    </citation>
    <scope>NUCLEOTIDE SEQUENCE [LARGE SCALE GENOMIC DNA]</scope>
    <source>
        <strain evidence="1 2">03-1</strain>
    </source>
</reference>
<dbReference type="AlphaFoldDB" id="A0A423W4T5"/>
<comment type="caution">
    <text evidence="1">The sequence shown here is derived from an EMBL/GenBank/DDBJ whole genome shotgun (WGS) entry which is preliminary data.</text>
</comment>
<gene>
    <name evidence="1" type="ORF">VMCG_07156</name>
</gene>
<dbReference type="OrthoDB" id="5172659at2759"/>
<dbReference type="Proteomes" id="UP000283895">
    <property type="component" value="Unassembled WGS sequence"/>
</dbReference>
<evidence type="ECO:0000313" key="1">
    <source>
        <dbReference type="EMBL" id="ROV98333.1"/>
    </source>
</evidence>
<accession>A0A423W4T5</accession>
<sequence>MSRSIFNRLDRFASNVSSAAAANLGKREQSGTSACGDTSESPMAHLYYTIRVVDASTHRGLPLVYLRTTYKAVYITDSAGYVAFNEPGLMTGDPIWVTVSSYGFESPVGFLNVPGMQIHPKPGKSIEIRLNRTQVAERLYRMTGYGIYRDSVLLGKSVPIDQPVLNAKVAGSDTIQCAKFKDKLLWMWQDTDQMKFQLGNFNMTGAFTELPDVLNADQGLNFEYFTEDHKPNEFVRKMVSINLEKQGPFPIWIDGLTVVPDDMGQERLIGHYYASGQTLGACVERGLVVWNDKKHLFEKLAKFEGTGLGAGQLAPGGHTVYVHDDGISYAYYGKNVRVRATFTHASDPSQYEAFTCLATDGRWANRASNGDLIWAWVKGGKPVNYETADSLVQSGLIRPEESPYRLKDLDSGKNIQAQSAGIAWNPFLKLWVNVFQQKFGDTPCGEIWFSTANAPEGPWTSCRKVATHHMNRDGYKNNSNDLYNPVQHYELMREGGRHVYFSGTFVNTFSGNQWPTPYYNYNNIMYRLDLKDPSLSLPPPPPGLWGTRPNESS</sequence>
<evidence type="ECO:0000313" key="2">
    <source>
        <dbReference type="Proteomes" id="UP000283895"/>
    </source>
</evidence>
<evidence type="ECO:0008006" key="3">
    <source>
        <dbReference type="Google" id="ProtNLM"/>
    </source>
</evidence>
<name>A0A423W4T5_9PEZI</name>
<organism evidence="1 2">
    <name type="scientific">Cytospora schulzeri</name>
    <dbReference type="NCBI Taxonomy" id="448051"/>
    <lineage>
        <taxon>Eukaryota</taxon>
        <taxon>Fungi</taxon>
        <taxon>Dikarya</taxon>
        <taxon>Ascomycota</taxon>
        <taxon>Pezizomycotina</taxon>
        <taxon>Sordariomycetes</taxon>
        <taxon>Sordariomycetidae</taxon>
        <taxon>Diaporthales</taxon>
        <taxon>Cytosporaceae</taxon>
        <taxon>Cytospora</taxon>
    </lineage>
</organism>
<proteinExistence type="predicted"/>
<protein>
    <recommendedName>
        <fullName evidence="3">DUF4185 domain-containing protein</fullName>
    </recommendedName>
</protein>
<dbReference type="EMBL" id="LKEA01000026">
    <property type="protein sequence ID" value="ROV98333.1"/>
    <property type="molecule type" value="Genomic_DNA"/>
</dbReference>